<name>D4S2W6_9FIRM</name>
<dbReference type="GO" id="GO:0016887">
    <property type="term" value="F:ATP hydrolysis activity"/>
    <property type="evidence" value="ECO:0007669"/>
    <property type="project" value="InterPro"/>
</dbReference>
<dbReference type="EMBL" id="ABWN01000042">
    <property type="protein sequence ID" value="EFF67395.1"/>
    <property type="molecule type" value="Genomic_DNA"/>
</dbReference>
<accession>D4S2W6</accession>
<dbReference type="HOGENOM" id="CLU_005379_4_1_9"/>
<dbReference type="eggNOG" id="COG4962">
    <property type="taxonomic scope" value="Bacteria"/>
</dbReference>
<dbReference type="CDD" id="cd01130">
    <property type="entry name" value="VirB11-like_ATPase"/>
    <property type="match status" value="1"/>
</dbReference>
<evidence type="ECO:0000256" key="1">
    <source>
        <dbReference type="ARBA" id="ARBA00006611"/>
    </source>
</evidence>
<dbReference type="PANTHER" id="PTHR30486">
    <property type="entry name" value="TWITCHING MOTILITY PROTEIN PILT"/>
    <property type="match status" value="1"/>
</dbReference>
<evidence type="ECO:0000313" key="3">
    <source>
        <dbReference type="EMBL" id="EFF67395.1"/>
    </source>
</evidence>
<dbReference type="InterPro" id="IPR001482">
    <property type="entry name" value="T2SS/T4SS_dom"/>
</dbReference>
<evidence type="ECO:0000259" key="2">
    <source>
        <dbReference type="Pfam" id="PF00437"/>
    </source>
</evidence>
<protein>
    <submittedName>
        <fullName evidence="3">Type II/IV secretion system protein</fullName>
    </submittedName>
</protein>
<dbReference type="Proteomes" id="UP000006238">
    <property type="component" value="Unassembled WGS sequence"/>
</dbReference>
<comment type="similarity">
    <text evidence="1">Belongs to the GSP E family.</text>
</comment>
<reference evidence="3 4" key="1">
    <citation type="submission" date="2010-02" db="EMBL/GenBank/DDBJ databases">
        <authorList>
            <person name="Weinstock G."/>
            <person name="Sodergren E."/>
            <person name="Clifton S."/>
            <person name="Fulton L."/>
            <person name="Fulton B."/>
            <person name="Courtney L."/>
            <person name="Fronick C."/>
            <person name="Harrison M."/>
            <person name="Strong C."/>
            <person name="Farmer C."/>
            <person name="Delahaunty K."/>
            <person name="Markovic C."/>
            <person name="Hall O."/>
            <person name="Minx P."/>
            <person name="Tomlinson C."/>
            <person name="Mitreva M."/>
            <person name="Nelson J."/>
            <person name="Hou S."/>
            <person name="Wollam A."/>
            <person name="Pepin K.H."/>
            <person name="Johnson M."/>
            <person name="Bhonagiri V."/>
            <person name="Zhang X."/>
            <person name="Suruliraj S."/>
            <person name="Warren W."/>
            <person name="Chinwalla A."/>
            <person name="Mardis E.R."/>
            <person name="Wilson R.K."/>
        </authorList>
    </citation>
    <scope>NUCLEOTIDE SEQUENCE [LARGE SCALE GENOMIC DNA]</scope>
    <source>
        <strain evidence="3 4">DSM 2876</strain>
    </source>
</reference>
<organism evidence="3 4">
    <name type="scientific">Eshraghiella crossota DSM 2876</name>
    <dbReference type="NCBI Taxonomy" id="511680"/>
    <lineage>
        <taxon>Bacteria</taxon>
        <taxon>Bacillati</taxon>
        <taxon>Bacillota</taxon>
        <taxon>Clostridia</taxon>
        <taxon>Lachnospirales</taxon>
        <taxon>Lachnospiraceae</taxon>
        <taxon>Eshraghiella</taxon>
    </lineage>
</organism>
<dbReference type="AlphaFoldDB" id="D4S2W6"/>
<dbReference type="Gene3D" id="3.40.50.300">
    <property type="entry name" value="P-loop containing nucleotide triphosphate hydrolases"/>
    <property type="match status" value="1"/>
</dbReference>
<dbReference type="PANTHER" id="PTHR30486:SF15">
    <property type="entry name" value="TYPE II_IV SECRETION SYSTEM ATPASE"/>
    <property type="match status" value="1"/>
</dbReference>
<dbReference type="GeneID" id="98917104"/>
<dbReference type="InterPro" id="IPR050921">
    <property type="entry name" value="T4SS_GSP_E_ATPase"/>
</dbReference>
<sequence>MNEEIANYIRTQILLRTDPGHDIGDDELSALINRILIEIKSKYIINVIDRMNIAAFLMNDIKKLGILQELLEDDTITEVMVNGYNNIFYERSGHILKWDKQFESKEKLCDIVQRIAAKSNKIINESVPIADTRLGDGSRVNIVLNPVAIDGPVVTIRKFYNTPLSMDRMIELNSITGEAADFLKELVENKYNIFISGGTGSGKTTFLNALSNYIPSDERIITIEDSAELQLSGTDNLVRLEARNANIEGNNEISIRELIKASLRMRPDRIIVGEVRGGETIDMLQAMNTGHCGSMSTGHANGPEDMMVRLETMVLLGMDIPLKAARNQIASAIDIIVHLGRLSDKSRRVISISQVGKKVSDNIVLTPIYEFLEEGEDEKGKIKGSLKRTDRKFIKKEE</sequence>
<dbReference type="RefSeq" id="WP_005604685.1">
    <property type="nucleotide sequence ID" value="NZ_GG663525.1"/>
</dbReference>
<proteinExistence type="inferred from homology"/>
<dbReference type="STRING" id="45851.BHV86_01430"/>
<dbReference type="Pfam" id="PF00437">
    <property type="entry name" value="T2SSE"/>
    <property type="match status" value="1"/>
</dbReference>
<keyword evidence="4" id="KW-1185">Reference proteome</keyword>
<dbReference type="SUPFAM" id="SSF52540">
    <property type="entry name" value="P-loop containing nucleoside triphosphate hydrolases"/>
    <property type="match status" value="1"/>
</dbReference>
<dbReference type="Gene3D" id="3.30.450.380">
    <property type="match status" value="1"/>
</dbReference>
<dbReference type="InterPro" id="IPR027417">
    <property type="entry name" value="P-loop_NTPase"/>
</dbReference>
<feature type="domain" description="Bacterial type II secretion system protein E" evidence="2">
    <location>
        <begin position="63"/>
        <end position="348"/>
    </location>
</feature>
<comment type="caution">
    <text evidence="3">The sequence shown here is derived from an EMBL/GenBank/DDBJ whole genome shotgun (WGS) entry which is preliminary data.</text>
</comment>
<gene>
    <name evidence="3" type="ORF">BUTYVIB_02478</name>
</gene>
<evidence type="ECO:0000313" key="4">
    <source>
        <dbReference type="Proteomes" id="UP000006238"/>
    </source>
</evidence>